<evidence type="ECO:0000256" key="3">
    <source>
        <dbReference type="PROSITE-ProRule" id="PRU10007"/>
    </source>
</evidence>
<dbReference type="InterPro" id="IPR029510">
    <property type="entry name" value="Ald_DH_CS_GLU"/>
</dbReference>
<reference evidence="7" key="1">
    <citation type="submission" date="2022-10" db="EMBL/GenBank/DDBJ databases">
        <title>Genome assembly of Pristionchus species.</title>
        <authorList>
            <person name="Yoshida K."/>
            <person name="Sommer R.J."/>
        </authorList>
    </citation>
    <scope>NUCLEOTIDE SEQUENCE [LARGE SCALE GENOMIC DNA]</scope>
    <source>
        <strain evidence="7">RS5460</strain>
    </source>
</reference>
<dbReference type="PANTHER" id="PTHR43570">
    <property type="entry name" value="ALDEHYDE DEHYDROGENASE"/>
    <property type="match status" value="1"/>
</dbReference>
<dbReference type="Gene3D" id="3.40.309.10">
    <property type="entry name" value="Aldehyde Dehydrogenase, Chain A, domain 2"/>
    <property type="match status" value="1"/>
</dbReference>
<dbReference type="AlphaFoldDB" id="A0AAN5CND5"/>
<dbReference type="InterPro" id="IPR016161">
    <property type="entry name" value="Ald_DH/histidinol_DH"/>
</dbReference>
<dbReference type="InterPro" id="IPR015590">
    <property type="entry name" value="Aldehyde_DH_dom"/>
</dbReference>
<dbReference type="PANTHER" id="PTHR43570:SF16">
    <property type="entry name" value="ALDEHYDE DEHYDROGENASE TYPE III, ISOFORM Q"/>
    <property type="match status" value="1"/>
</dbReference>
<organism evidence="6 7">
    <name type="scientific">Pristionchus mayeri</name>
    <dbReference type="NCBI Taxonomy" id="1317129"/>
    <lineage>
        <taxon>Eukaryota</taxon>
        <taxon>Metazoa</taxon>
        <taxon>Ecdysozoa</taxon>
        <taxon>Nematoda</taxon>
        <taxon>Chromadorea</taxon>
        <taxon>Rhabditida</taxon>
        <taxon>Rhabditina</taxon>
        <taxon>Diplogasteromorpha</taxon>
        <taxon>Diplogasteroidea</taxon>
        <taxon>Neodiplogasteridae</taxon>
        <taxon>Pristionchus</taxon>
    </lineage>
</organism>
<dbReference type="PROSITE" id="PS00687">
    <property type="entry name" value="ALDEHYDE_DEHYDR_GLU"/>
    <property type="match status" value="1"/>
</dbReference>
<dbReference type="InterPro" id="IPR012394">
    <property type="entry name" value="Aldehyde_DH_NAD(P)"/>
</dbReference>
<comment type="caution">
    <text evidence="6">The sequence shown here is derived from an EMBL/GenBank/DDBJ whole genome shotgun (WGS) entry which is preliminary data.</text>
</comment>
<keyword evidence="2 4" id="KW-0560">Oxidoreductase</keyword>
<gene>
    <name evidence="6" type="ORF">PMAYCL1PPCAC_17807</name>
</gene>
<sequence length="232" mass="25921">MIEKNIDRIGEAYQKDLGRGLKVAEMEKAVVMSRIDYQISHLEEWSKPIEYSDLPYLSAENGDSLYIVKESLGIVLNIAPWNGPVTSLASNIYAIGAGNTVVFKPSERAPAVDELWEKLAPIYFDQNFFAVVTGGVAETTELLKERFYHIFYIRSTGVAKIIMVAAARNLTPVTLELGGKNPVFVDDTADIPHCVSKLLGGGGGCNWEQVRSASALITFWRLPRRKERLWRK</sequence>
<comment type="similarity">
    <text evidence="1 4">Belongs to the aldehyde dehydrogenase family.</text>
</comment>
<dbReference type="Proteomes" id="UP001328107">
    <property type="component" value="Unassembled WGS sequence"/>
</dbReference>
<feature type="active site" evidence="3">
    <location>
        <position position="176"/>
    </location>
</feature>
<dbReference type="InterPro" id="IPR016163">
    <property type="entry name" value="Ald_DH_C"/>
</dbReference>
<keyword evidence="7" id="KW-1185">Reference proteome</keyword>
<evidence type="ECO:0000259" key="5">
    <source>
        <dbReference type="Pfam" id="PF00171"/>
    </source>
</evidence>
<dbReference type="GO" id="GO:0005737">
    <property type="term" value="C:cytoplasm"/>
    <property type="evidence" value="ECO:0007669"/>
    <property type="project" value="TreeGrafter"/>
</dbReference>
<evidence type="ECO:0000313" key="7">
    <source>
        <dbReference type="Proteomes" id="UP001328107"/>
    </source>
</evidence>
<evidence type="ECO:0000256" key="2">
    <source>
        <dbReference type="ARBA" id="ARBA00023002"/>
    </source>
</evidence>
<name>A0AAN5CND5_9BILA</name>
<evidence type="ECO:0000313" key="6">
    <source>
        <dbReference type="EMBL" id="GMR47613.1"/>
    </source>
</evidence>
<dbReference type="Pfam" id="PF00171">
    <property type="entry name" value="Aldedh"/>
    <property type="match status" value="1"/>
</dbReference>
<dbReference type="SUPFAM" id="SSF53720">
    <property type="entry name" value="ALDH-like"/>
    <property type="match status" value="1"/>
</dbReference>
<feature type="domain" description="Aldehyde dehydrogenase" evidence="5">
    <location>
        <begin position="2"/>
        <end position="201"/>
    </location>
</feature>
<accession>A0AAN5CND5</accession>
<protein>
    <recommendedName>
        <fullName evidence="5">Aldehyde dehydrogenase domain-containing protein</fullName>
    </recommendedName>
</protein>
<dbReference type="InterPro" id="IPR016162">
    <property type="entry name" value="Ald_DH_N"/>
</dbReference>
<evidence type="ECO:0000256" key="4">
    <source>
        <dbReference type="RuleBase" id="RU003345"/>
    </source>
</evidence>
<evidence type="ECO:0000256" key="1">
    <source>
        <dbReference type="ARBA" id="ARBA00009986"/>
    </source>
</evidence>
<proteinExistence type="inferred from homology"/>
<dbReference type="Gene3D" id="3.40.605.10">
    <property type="entry name" value="Aldehyde Dehydrogenase, Chain A, domain 1"/>
    <property type="match status" value="1"/>
</dbReference>
<dbReference type="EMBL" id="BTRK01000004">
    <property type="protein sequence ID" value="GMR47613.1"/>
    <property type="molecule type" value="Genomic_DNA"/>
</dbReference>
<dbReference type="GO" id="GO:0004029">
    <property type="term" value="F:aldehyde dehydrogenase (NAD+) activity"/>
    <property type="evidence" value="ECO:0007669"/>
    <property type="project" value="TreeGrafter"/>
</dbReference>
<dbReference type="GO" id="GO:0006081">
    <property type="term" value="P:aldehyde metabolic process"/>
    <property type="evidence" value="ECO:0007669"/>
    <property type="project" value="InterPro"/>
</dbReference>